<dbReference type="InterPro" id="IPR010294">
    <property type="entry name" value="ADAMTS_spacer1"/>
</dbReference>
<feature type="compositionally biased region" description="Basic and acidic residues" evidence="5">
    <location>
        <begin position="302"/>
        <end position="312"/>
    </location>
</feature>
<comment type="caution">
    <text evidence="7">The sequence shown here is derived from an EMBL/GenBank/DDBJ whole genome shotgun (WGS) entry which is preliminary data.</text>
</comment>
<feature type="region of interest" description="Disordered" evidence="5">
    <location>
        <begin position="609"/>
        <end position="666"/>
    </location>
</feature>
<keyword evidence="3" id="KW-0732">Signal</keyword>
<proteinExistence type="predicted"/>
<dbReference type="GO" id="GO:0006508">
    <property type="term" value="P:proteolysis"/>
    <property type="evidence" value="ECO:0007669"/>
    <property type="project" value="TreeGrafter"/>
</dbReference>
<comment type="subcellular location">
    <subcellularLocation>
        <location evidence="1">Secreted</location>
    </subcellularLocation>
</comment>
<feature type="compositionally biased region" description="Basic and acidic residues" evidence="5">
    <location>
        <begin position="641"/>
        <end position="650"/>
    </location>
</feature>
<keyword evidence="4" id="KW-0677">Repeat</keyword>
<dbReference type="PANTHER" id="PTHR13723:SF144">
    <property type="entry name" value="ADAMTS-LIKE PROTEIN 4"/>
    <property type="match status" value="1"/>
</dbReference>
<feature type="compositionally biased region" description="Polar residues" evidence="5">
    <location>
        <begin position="719"/>
        <end position="730"/>
    </location>
</feature>
<sequence>MTPPRDRSTCTGDNMAAAPDRSKDRDDQMVVIKDWSKGGINKMTFVRDWRKPASIKMATKKHGNKGYSGKITSLRHWSKRLLFVGLFLALSTLLVHVCDAEREPNRRKSRQTLEVDGGGSKVPGVWSVWGPWSPCSQTCGLGIMERSRACLAPTADTSWGAGVEPHPPSVRTNSHRPFNEQNPGPFPYAARRPSYPLHTNGNAEVPPLLPSVPLHRHPEAYRPPPLGRFEPYPRHSRHQTFGRTEEGQPLLKPERHFNQRTSVLREPETEYRTEWGQHSNRDIYRPEGAPSQGTSYSRRAIHRESHSTAERRNVSGTMSLPLLRTPTKDSLPLFRPVHGELREISTGTFEKPANPHTHVLPAAPTKAPRHSHRSWAQGIIKPGKYGYGKLPFALSLHRQVGEAQRPRGQQENPLSRKQKRKAPHTSLAFSAEDSREKSPQSGRLLNVSSPGEDEGKNGEEKGPVAKDEASSTSRGMRLDNPTTHQKKEQSLTPDDLKGPSVHDALHHRRVNWTTEGLAVRKADRAKRQSKEEENKAAEPKHRIFLEDSSEEIDQDDMVENEKSQMHVDQSHEFLEEPPGEQLVSLTNHLMVPVVSSEHSSTIETLATTPAEAAEKEMSPASFSDGTWTSENEAVKFSPTNRSEEKSEKEAAPQQVDTASSREVSVINSDPQEAKTLNKSILAVALINVNSGQNTATLDGELDHQDGSIEYTITKSTTGASKLSRQVSLSNEENKKQSESLNKELNLREHVRTTDKPISTQQPKTHKPSPSRQSSHQQGPKQIQNVVKFPPRASSDLPSEEETRHRHRPPLTQLYSSPMAQHHTLSQTGQVARSRHQRQQGFRPSGFSSRHPHSIFRDPPTIQRPADPDTWLLQGENSALPHARGQGTSRDLHMSNEQQQWNLYHPGTESFHCEGTQKQYKACSQEPCAAGSVDSRAVQCATFDSQEFMGRLYQWEPFTEVQGYQRCELNCRPIGYRFYVRHTEKVQDGTPCEASSTDICVGGQCLRPGCDGILGSNKTLDDCGTCGGDGKACKLVVGIFNDTNVPIGYHKILQIPKGATKINVTEMTRSPNYLALRSRSGKSVINGNWAVDPPGTYPAAGTEFIYTRPGHEENSGGESFAAQGPITEALDVYMIFQQDNPGVSYRFFVSSEVDRSDNVLEQAHPDNLPVAARHTRPNSPSLPAHHARPDNPHVQARQARPVVHPLLEPQLPPRGSGALSQGSWSEVREPPTFATHPAKVSRNVAEGGQSGRPLGTLQRIVRVPPLPPPPIRNRAEPPEFYWKRVGTTECSVTCGKGFWLPIFRCVSRRSHEEVHEADCDATSRPVPSQEVCSTQPCPAFWDAGDWSACSKSCGPGMQHRQVLCRQMYANRTTMVHPQRCSQLEKPNVTQTCQLRICSHWEISTNWTTCSVMCGTGQRIRNVRCISNHGDVLSEGECSVRLRPKTSEACDMGPCIRSWFHDDWSRTCSTECGTGIQRRSVVCLSSEVGGESGEACTGSKPADMRACDGGPCSRVMLWYTGPWSQCSAECDDGTQRRDVICVSKLGSEFNVTDPSECGSLEKPPSLQPCNLGVCGARWYTTPWSACSRSCDGGHQVREVRCLTADKTFSRLCDLAAKPMEKRSCNTQMCALQLDENCKDKHQNCPLVVQARLCVYSYYKTSCCASCTRALERSPTPPTQ</sequence>
<feature type="compositionally biased region" description="Polar residues" evidence="5">
    <location>
        <begin position="838"/>
        <end position="847"/>
    </location>
</feature>
<protein>
    <recommendedName>
        <fullName evidence="6">PLAC domain-containing protein</fullName>
    </recommendedName>
</protein>
<dbReference type="PROSITE" id="PS50900">
    <property type="entry name" value="PLAC"/>
    <property type="match status" value="1"/>
</dbReference>
<feature type="compositionally biased region" description="Polar residues" evidence="5">
    <location>
        <begin position="620"/>
        <end position="631"/>
    </location>
</feature>
<dbReference type="SMART" id="SM00209">
    <property type="entry name" value="TSP1"/>
    <property type="match status" value="7"/>
</dbReference>
<dbReference type="Gene3D" id="2.60.120.830">
    <property type="match status" value="1"/>
</dbReference>
<accession>A0AAV7KR01</accession>
<organism evidence="7 8">
    <name type="scientific">Pleurodeles waltl</name>
    <name type="common">Iberian ribbed newt</name>
    <dbReference type="NCBI Taxonomy" id="8319"/>
    <lineage>
        <taxon>Eukaryota</taxon>
        <taxon>Metazoa</taxon>
        <taxon>Chordata</taxon>
        <taxon>Craniata</taxon>
        <taxon>Vertebrata</taxon>
        <taxon>Euteleostomi</taxon>
        <taxon>Amphibia</taxon>
        <taxon>Batrachia</taxon>
        <taxon>Caudata</taxon>
        <taxon>Salamandroidea</taxon>
        <taxon>Salamandridae</taxon>
        <taxon>Pleurodelinae</taxon>
        <taxon>Pleurodeles</taxon>
    </lineage>
</organism>
<name>A0AAV7KR01_PLEWA</name>
<feature type="region of interest" description="Disordered" evidence="5">
    <location>
        <begin position="399"/>
        <end position="553"/>
    </location>
</feature>
<dbReference type="GO" id="GO:0004222">
    <property type="term" value="F:metalloendopeptidase activity"/>
    <property type="evidence" value="ECO:0007669"/>
    <property type="project" value="TreeGrafter"/>
</dbReference>
<feature type="domain" description="PLAC" evidence="6">
    <location>
        <begin position="1631"/>
        <end position="1668"/>
    </location>
</feature>
<dbReference type="InterPro" id="IPR036383">
    <property type="entry name" value="TSP1_rpt_sf"/>
</dbReference>
<keyword evidence="2" id="KW-0964">Secreted</keyword>
<feature type="region of interest" description="Disordered" evidence="5">
    <location>
        <begin position="160"/>
        <end position="182"/>
    </location>
</feature>
<dbReference type="FunFam" id="2.60.120.830:FF:000001">
    <property type="entry name" value="A disintegrin and metalloproteinase with thrombospondin motifs 1"/>
    <property type="match status" value="1"/>
</dbReference>
<dbReference type="InterPro" id="IPR045371">
    <property type="entry name" value="ADAMTS_CR_3"/>
</dbReference>
<gene>
    <name evidence="7" type="ORF">NDU88_000721</name>
</gene>
<evidence type="ECO:0000256" key="1">
    <source>
        <dbReference type="ARBA" id="ARBA00004613"/>
    </source>
</evidence>
<evidence type="ECO:0000256" key="2">
    <source>
        <dbReference type="ARBA" id="ARBA00022525"/>
    </source>
</evidence>
<feature type="region of interest" description="Disordered" evidence="5">
    <location>
        <begin position="1"/>
        <end position="26"/>
    </location>
</feature>
<evidence type="ECO:0000313" key="8">
    <source>
        <dbReference type="Proteomes" id="UP001066276"/>
    </source>
</evidence>
<dbReference type="InterPro" id="IPR010909">
    <property type="entry name" value="PLAC"/>
</dbReference>
<dbReference type="Pfam" id="PF19030">
    <property type="entry name" value="TSP1_ADAMTS"/>
    <property type="match status" value="6"/>
</dbReference>
<dbReference type="Pfam" id="PF19236">
    <property type="entry name" value="ADAMTS_CR_3"/>
    <property type="match status" value="1"/>
</dbReference>
<feature type="region of interest" description="Disordered" evidence="5">
    <location>
        <begin position="279"/>
        <end position="312"/>
    </location>
</feature>
<feature type="compositionally biased region" description="Polar residues" evidence="5">
    <location>
        <begin position="170"/>
        <end position="182"/>
    </location>
</feature>
<dbReference type="InterPro" id="IPR000884">
    <property type="entry name" value="TSP1_rpt"/>
</dbReference>
<feature type="region of interest" description="Disordered" evidence="5">
    <location>
        <begin position="1166"/>
        <end position="1190"/>
    </location>
</feature>
<dbReference type="Gene3D" id="2.20.100.10">
    <property type="entry name" value="Thrombospondin type-1 (TSP1) repeat"/>
    <property type="match status" value="6"/>
</dbReference>
<dbReference type="GO" id="GO:0031012">
    <property type="term" value="C:extracellular matrix"/>
    <property type="evidence" value="ECO:0007669"/>
    <property type="project" value="TreeGrafter"/>
</dbReference>
<evidence type="ECO:0000256" key="4">
    <source>
        <dbReference type="ARBA" id="ARBA00022737"/>
    </source>
</evidence>
<feature type="compositionally biased region" description="Basic and acidic residues" evidence="5">
    <location>
        <begin position="731"/>
        <end position="754"/>
    </location>
</feature>
<evidence type="ECO:0000313" key="7">
    <source>
        <dbReference type="EMBL" id="KAJ1080522.1"/>
    </source>
</evidence>
<dbReference type="GO" id="GO:0005576">
    <property type="term" value="C:extracellular region"/>
    <property type="evidence" value="ECO:0007669"/>
    <property type="project" value="UniProtKB-SubCell"/>
</dbReference>
<evidence type="ECO:0000256" key="5">
    <source>
        <dbReference type="SAM" id="MobiDB-lite"/>
    </source>
</evidence>
<feature type="compositionally biased region" description="Polar residues" evidence="5">
    <location>
        <begin position="654"/>
        <end position="666"/>
    </location>
</feature>
<dbReference type="InterPro" id="IPR050439">
    <property type="entry name" value="ADAMTS_ADAMTS-like"/>
</dbReference>
<feature type="compositionally biased region" description="Polar residues" evidence="5">
    <location>
        <begin position="812"/>
        <end position="830"/>
    </location>
</feature>
<dbReference type="Proteomes" id="UP001066276">
    <property type="component" value="Chromosome 12"/>
</dbReference>
<dbReference type="Pfam" id="PF05986">
    <property type="entry name" value="ADAMTS_spacer1"/>
    <property type="match status" value="1"/>
</dbReference>
<dbReference type="PROSITE" id="PS50092">
    <property type="entry name" value="TSP1"/>
    <property type="match status" value="6"/>
</dbReference>
<feature type="compositionally biased region" description="Basic and acidic residues" evidence="5">
    <location>
        <begin position="453"/>
        <end position="469"/>
    </location>
</feature>
<dbReference type="PANTHER" id="PTHR13723">
    <property type="entry name" value="ADAMTS A DISINTEGRIN AND METALLOPROTEASE WITH THROMBOSPONDIN MOTIFS PROTEASE"/>
    <property type="match status" value="1"/>
</dbReference>
<reference evidence="7" key="1">
    <citation type="journal article" date="2022" name="bioRxiv">
        <title>Sequencing and chromosome-scale assembly of the giantPleurodeles waltlgenome.</title>
        <authorList>
            <person name="Brown T."/>
            <person name="Elewa A."/>
            <person name="Iarovenko S."/>
            <person name="Subramanian E."/>
            <person name="Araus A.J."/>
            <person name="Petzold A."/>
            <person name="Susuki M."/>
            <person name="Suzuki K.-i.T."/>
            <person name="Hayashi T."/>
            <person name="Toyoda A."/>
            <person name="Oliveira C."/>
            <person name="Osipova E."/>
            <person name="Leigh N.D."/>
            <person name="Simon A."/>
            <person name="Yun M.H."/>
        </authorList>
    </citation>
    <scope>NUCLEOTIDE SEQUENCE</scope>
    <source>
        <strain evidence="7">20211129_DDA</strain>
        <tissue evidence="7">Liver</tissue>
    </source>
</reference>
<feature type="region of interest" description="Disordered" evidence="5">
    <location>
        <begin position="1206"/>
        <end position="1271"/>
    </location>
</feature>
<evidence type="ECO:0000256" key="3">
    <source>
        <dbReference type="ARBA" id="ARBA00022729"/>
    </source>
</evidence>
<dbReference type="Pfam" id="PF00090">
    <property type="entry name" value="TSP_1"/>
    <property type="match status" value="1"/>
</dbReference>
<feature type="compositionally biased region" description="Basic and acidic residues" evidence="5">
    <location>
        <begin position="518"/>
        <end position="545"/>
    </location>
</feature>
<feature type="compositionally biased region" description="Basic and acidic residues" evidence="5">
    <location>
        <begin position="485"/>
        <end position="497"/>
    </location>
</feature>
<feature type="compositionally biased region" description="Polar residues" evidence="5">
    <location>
        <begin position="439"/>
        <end position="449"/>
    </location>
</feature>
<dbReference type="SUPFAM" id="SSF82895">
    <property type="entry name" value="TSP-1 type 1 repeat"/>
    <property type="match status" value="6"/>
</dbReference>
<evidence type="ECO:0000259" key="6">
    <source>
        <dbReference type="PROSITE" id="PS50900"/>
    </source>
</evidence>
<feature type="compositionally biased region" description="Polar residues" evidence="5">
    <location>
        <begin position="769"/>
        <end position="784"/>
    </location>
</feature>
<dbReference type="Pfam" id="PF08686">
    <property type="entry name" value="PLAC"/>
    <property type="match status" value="1"/>
</dbReference>
<dbReference type="EMBL" id="JANPWB010000016">
    <property type="protein sequence ID" value="KAJ1080522.1"/>
    <property type="molecule type" value="Genomic_DNA"/>
</dbReference>
<feature type="region of interest" description="Disordered" evidence="5">
    <location>
        <begin position="719"/>
        <end position="872"/>
    </location>
</feature>
<dbReference type="GO" id="GO:0030198">
    <property type="term" value="P:extracellular matrix organization"/>
    <property type="evidence" value="ECO:0007669"/>
    <property type="project" value="TreeGrafter"/>
</dbReference>
<keyword evidence="8" id="KW-1185">Reference proteome</keyword>
<dbReference type="FunFam" id="2.20.100.10:FF:000005">
    <property type="entry name" value="ADAM metallopeptidase with thrombospondin type 1 motif 9"/>
    <property type="match status" value="2"/>
</dbReference>